<feature type="region of interest" description="Disordered" evidence="1">
    <location>
        <begin position="120"/>
        <end position="160"/>
    </location>
</feature>
<dbReference type="AlphaFoldDB" id="A0A5J5EQE4"/>
<accession>A0A5J5EQE4</accession>
<reference evidence="2 3" key="1">
    <citation type="submission" date="2019-09" db="EMBL/GenBank/DDBJ databases">
        <title>Draft genome of the ectomycorrhizal ascomycete Sphaerosporella brunnea.</title>
        <authorList>
            <consortium name="DOE Joint Genome Institute"/>
            <person name="Benucci G.M."/>
            <person name="Marozzi G."/>
            <person name="Antonielli L."/>
            <person name="Sanchez S."/>
            <person name="Marco P."/>
            <person name="Wang X."/>
            <person name="Falini L.B."/>
            <person name="Barry K."/>
            <person name="Haridas S."/>
            <person name="Lipzen A."/>
            <person name="Labutti K."/>
            <person name="Grigoriev I.V."/>
            <person name="Murat C."/>
            <person name="Martin F."/>
            <person name="Albertini E."/>
            <person name="Donnini D."/>
            <person name="Bonito G."/>
        </authorList>
    </citation>
    <scope>NUCLEOTIDE SEQUENCE [LARGE SCALE GENOMIC DNA]</scope>
    <source>
        <strain evidence="2 3">Sb_GMNB300</strain>
    </source>
</reference>
<evidence type="ECO:0000313" key="2">
    <source>
        <dbReference type="EMBL" id="KAA8898469.1"/>
    </source>
</evidence>
<proteinExistence type="predicted"/>
<evidence type="ECO:0000313" key="3">
    <source>
        <dbReference type="Proteomes" id="UP000326924"/>
    </source>
</evidence>
<sequence length="160" mass="17421">MELSLRFDVVAGCAAALAPGVFVSCAPAAQARHMLNVRAELNLLPGLAAALGGLRLCNLSTSFDTAEGTGNTPMVQRLNQEGFWLSRDIAPWTQGRDSFVHDICWYALCSADRRLNARPPASCSMDMPSLKRRSQAQRQRTRAKRPCPSMPRGLLPPGNQ</sequence>
<dbReference type="EMBL" id="VXIS01000184">
    <property type="protein sequence ID" value="KAA8898469.1"/>
    <property type="molecule type" value="Genomic_DNA"/>
</dbReference>
<name>A0A5J5EQE4_9PEZI</name>
<organism evidence="2 3">
    <name type="scientific">Sphaerosporella brunnea</name>
    <dbReference type="NCBI Taxonomy" id="1250544"/>
    <lineage>
        <taxon>Eukaryota</taxon>
        <taxon>Fungi</taxon>
        <taxon>Dikarya</taxon>
        <taxon>Ascomycota</taxon>
        <taxon>Pezizomycotina</taxon>
        <taxon>Pezizomycetes</taxon>
        <taxon>Pezizales</taxon>
        <taxon>Pyronemataceae</taxon>
        <taxon>Sphaerosporella</taxon>
    </lineage>
</organism>
<evidence type="ECO:0000256" key="1">
    <source>
        <dbReference type="SAM" id="MobiDB-lite"/>
    </source>
</evidence>
<keyword evidence="3" id="KW-1185">Reference proteome</keyword>
<dbReference type="PROSITE" id="PS51257">
    <property type="entry name" value="PROKAR_LIPOPROTEIN"/>
    <property type="match status" value="1"/>
</dbReference>
<dbReference type="InParanoid" id="A0A5J5EQE4"/>
<protein>
    <submittedName>
        <fullName evidence="2">Uncharacterized protein</fullName>
    </submittedName>
</protein>
<dbReference type="Proteomes" id="UP000326924">
    <property type="component" value="Unassembled WGS sequence"/>
</dbReference>
<comment type="caution">
    <text evidence="2">The sequence shown here is derived from an EMBL/GenBank/DDBJ whole genome shotgun (WGS) entry which is preliminary data.</text>
</comment>
<feature type="compositionally biased region" description="Basic residues" evidence="1">
    <location>
        <begin position="130"/>
        <end position="145"/>
    </location>
</feature>
<gene>
    <name evidence="2" type="ORF">FN846DRAFT_209003</name>
</gene>